<dbReference type="InterPro" id="IPR001539">
    <property type="entry name" value="Peptidase_U32"/>
</dbReference>
<keyword evidence="2" id="KW-0645">Protease</keyword>
<protein>
    <submittedName>
        <fullName evidence="2">Collagenase and related proteases</fullName>
        <ecNumber evidence="2">3.4.-.-</ecNumber>
    </submittedName>
</protein>
<dbReference type="Proteomes" id="UP000007054">
    <property type="component" value="Chromosome"/>
</dbReference>
<name>D4LB27_RUMC1</name>
<dbReference type="STRING" id="213810.RUM_06050"/>
<dbReference type="EC" id="3.4.-.-" evidence="2"/>
<dbReference type="PATRIC" id="fig|213810.4.peg.511"/>
<evidence type="ECO:0000259" key="1">
    <source>
        <dbReference type="Pfam" id="PF12392"/>
    </source>
</evidence>
<accession>D4LB27</accession>
<evidence type="ECO:0000313" key="2">
    <source>
        <dbReference type="EMBL" id="CBL16822.1"/>
    </source>
</evidence>
<feature type="domain" description="Peptidase U32 collagenase" evidence="1">
    <location>
        <begin position="306"/>
        <end position="412"/>
    </location>
</feature>
<dbReference type="InterPro" id="IPR020988">
    <property type="entry name" value="Pept_U32_collagenase"/>
</dbReference>
<proteinExistence type="predicted"/>
<dbReference type="AlphaFoldDB" id="D4LB27"/>
<dbReference type="GO" id="GO:0006508">
    <property type="term" value="P:proteolysis"/>
    <property type="evidence" value="ECO:0007669"/>
    <property type="project" value="UniProtKB-KW"/>
</dbReference>
<dbReference type="EMBL" id="FP929052">
    <property type="protein sequence ID" value="CBL16822.1"/>
    <property type="molecule type" value="Genomic_DNA"/>
</dbReference>
<dbReference type="RefSeq" id="WP_015557729.1">
    <property type="nucleotide sequence ID" value="NC_021039.1"/>
</dbReference>
<dbReference type="BioCyc" id="RCHA213810:RUM_RS02915-MONOMER"/>
<dbReference type="PROSITE" id="PS01276">
    <property type="entry name" value="PEPTIDASE_U32"/>
    <property type="match status" value="1"/>
</dbReference>
<evidence type="ECO:0000313" key="3">
    <source>
        <dbReference type="Proteomes" id="UP000007054"/>
    </source>
</evidence>
<keyword evidence="2" id="KW-0378">Hydrolase</keyword>
<reference evidence="2" key="2">
    <citation type="submission" date="2010-03" db="EMBL/GenBank/DDBJ databases">
        <authorList>
            <person name="Pajon A."/>
        </authorList>
    </citation>
    <scope>NUCLEOTIDE SEQUENCE</scope>
    <source>
        <strain evidence="2">Type strain: 18P13</strain>
    </source>
</reference>
<keyword evidence="3" id="KW-1185">Reference proteome</keyword>
<reference evidence="2" key="1">
    <citation type="submission" date="2010-03" db="EMBL/GenBank/DDBJ databases">
        <title>The genome sequence of Ruminococcus sp. 18P13.</title>
        <authorList>
            <consortium name="metaHIT consortium -- http://www.metahit.eu/"/>
            <person name="Pajon A."/>
            <person name="Turner K."/>
            <person name="Parkhill J."/>
            <person name="Bernalier A."/>
        </authorList>
    </citation>
    <scope>NUCLEOTIDE SEQUENCE [LARGE SCALE GENOMIC DNA]</scope>
    <source>
        <strain evidence="2">Type strain: 18P13</strain>
    </source>
</reference>
<organism evidence="2 3">
    <name type="scientific">Ruminococcus champanellensis (strain DSM 18848 / JCM 17042 / KCTC 15320 / 18P13)</name>
    <dbReference type="NCBI Taxonomy" id="213810"/>
    <lineage>
        <taxon>Bacteria</taxon>
        <taxon>Bacillati</taxon>
        <taxon>Bacillota</taxon>
        <taxon>Clostridia</taxon>
        <taxon>Eubacteriales</taxon>
        <taxon>Oscillospiraceae</taxon>
        <taxon>Ruminococcus</taxon>
    </lineage>
</organism>
<dbReference type="PANTHER" id="PTHR30217:SF10">
    <property type="entry name" value="23S RRNA 5-HYDROXYCYTIDINE C2501 SYNTHASE"/>
    <property type="match status" value="1"/>
</dbReference>
<dbReference type="InterPro" id="IPR051454">
    <property type="entry name" value="RNA/ubiquinone_mod_enzymes"/>
</dbReference>
<sequence length="681" mass="74358">MADRLPELLAPAGGPDALLAALRCGADAVYVGAWDFSARQSAENFDAAALQEACRLCHLYGAKLYLAVNTLVFDNQFVLLDALIRQAAEAGVDAFIMQDLGAIARVRQICPTMPIHASTQMTIHTVQGALEAARLGIRRVVAARELSCKELETLCSTGMEIEVFCHGALCMSVSGQCYLSAMVGSRSANRGRCAQACRLPFTSCGDPEACTLSLKDLCSVQQIPALVQMGVASLKIEGRMKRPEYVAAAVTAYRQALQGQPVDLEQLRAVFSRSGFTDGYLTGKRQKMFGIRSREDVTAAKQVLPKLQSLYAKPGKRAALHAKLELAAGQSARLTLADDAGHIACVEGDVPEPARTAALDVQRLERQLSKLGDTIYTLAHTELTGEQGLMLSAGSLNAMRRAGVQQLDAARIRDNTPVHTLAWSEPMPIHPARTEAWGLHIHAREAAQFSRIPSEQYALAGLPLEQWQPDSLIPMEKRMLMLPRFIEDEAGLMSRLEEMYSKGYRHLLCSNLAHIALGRQLGFVLHGDFGLHVANSAAADAYSQLGLSDLILSVELKRGAMQQLHSPVPSGAVLYGRLPLMLMRNCPIRNEVGCKQCGHALTDRTGRSFPVYCTGGYAELLNAEPVYLADRLEEWNRMGFGVLLFTTESPEQTARIIEQYRTGHAVLPERYTRGLAYRGVQ</sequence>
<dbReference type="GO" id="GO:0008233">
    <property type="term" value="F:peptidase activity"/>
    <property type="evidence" value="ECO:0007669"/>
    <property type="project" value="UniProtKB-KW"/>
</dbReference>
<dbReference type="GeneID" id="83155414"/>
<dbReference type="HOGENOM" id="CLU_011540_4_1_9"/>
<gene>
    <name evidence="2" type="ordered locus">RUM_06050</name>
</gene>
<dbReference type="Pfam" id="PF01136">
    <property type="entry name" value="Peptidase_U32"/>
    <property type="match status" value="1"/>
</dbReference>
<dbReference type="PANTHER" id="PTHR30217">
    <property type="entry name" value="PEPTIDASE U32 FAMILY"/>
    <property type="match status" value="1"/>
</dbReference>
<dbReference type="KEGG" id="rch:RUM_06050"/>
<dbReference type="Pfam" id="PF12392">
    <property type="entry name" value="DUF3656"/>
    <property type="match status" value="1"/>
</dbReference>